<reference evidence="1" key="1">
    <citation type="journal article" date="2007" name="Mol. Plant Microbe Interact.">
        <title>GcSTUA, an APSES transcription factor, is required for generation of appressorial turgor pressure and full pathogenicity of Glomerella cingulata.</title>
        <authorList>
            <person name="Tong X.Z."/>
            <person name="Zhang X."/>
            <person name="Plummer K.M."/>
            <person name="Stowell K.M."/>
            <person name="Sullivan P.A."/>
            <person name="Farley P.C."/>
        </authorList>
    </citation>
    <scope>NUCLEOTIDE SEQUENCE</scope>
</reference>
<organism evidence="1">
    <name type="scientific">Colletotrichum gloeosporioides</name>
    <name type="common">Anthracnose fungus</name>
    <name type="synonym">Glomerella cingulata</name>
    <dbReference type="NCBI Taxonomy" id="474922"/>
    <lineage>
        <taxon>Eukaryota</taxon>
        <taxon>Fungi</taxon>
        <taxon>Dikarya</taxon>
        <taxon>Ascomycota</taxon>
        <taxon>Pezizomycotina</taxon>
        <taxon>Sordariomycetes</taxon>
        <taxon>Hypocreomycetidae</taxon>
        <taxon>Glomerellales</taxon>
        <taxon>Glomerellaceae</taxon>
        <taxon>Colletotrichum</taxon>
        <taxon>Colletotrichum gloeosporioides species complex</taxon>
    </lineage>
</organism>
<name>A8JPF6_COLGL</name>
<protein>
    <submittedName>
        <fullName evidence="1">UORF1</fullName>
    </submittedName>
</protein>
<evidence type="ECO:0000313" key="1">
    <source>
        <dbReference type="EMBL" id="ABQ43359.1"/>
    </source>
</evidence>
<dbReference type="EMBL" id="EF408244">
    <property type="protein sequence ID" value="ABQ43359.1"/>
    <property type="molecule type" value="Genomic_DNA"/>
</dbReference>
<proteinExistence type="predicted"/>
<sequence length="14" mass="1655">MLPMPLHQPSYPFP</sequence>
<accession>A8JPF6</accession>
<gene>
    <name evidence="1" type="primary">STUA</name>
</gene>